<keyword evidence="2" id="KW-1185">Reference proteome</keyword>
<dbReference type="AlphaFoldDB" id="A0A4Q2UIH1"/>
<organism evidence="1 2">
    <name type="scientific">Spirosoma sordidisoli</name>
    <dbReference type="NCBI Taxonomy" id="2502893"/>
    <lineage>
        <taxon>Bacteria</taxon>
        <taxon>Pseudomonadati</taxon>
        <taxon>Bacteroidota</taxon>
        <taxon>Cytophagia</taxon>
        <taxon>Cytophagales</taxon>
        <taxon>Cytophagaceae</taxon>
        <taxon>Spirosoma</taxon>
    </lineage>
</organism>
<dbReference type="EMBL" id="SBLB01000008">
    <property type="protein sequence ID" value="RYC67315.1"/>
    <property type="molecule type" value="Genomic_DNA"/>
</dbReference>
<accession>A0A4Q2UIH1</accession>
<proteinExistence type="predicted"/>
<comment type="caution">
    <text evidence="1">The sequence shown here is derived from an EMBL/GenBank/DDBJ whole genome shotgun (WGS) entry which is preliminary data.</text>
</comment>
<sequence length="127" mass="14118">MNQEEKVMSSGYEASSVEVQNVIIEWAKAAEAFHQRYGKLTEVINVLQVTARRNPGANKAKLRRLVALRQHMSDALMTLLLDMSGQKPGRSAQPSKPGQLRSHTCLLDELNREIDAELVSFSNVAQA</sequence>
<gene>
    <name evidence="1" type="ORF">EQG79_24690</name>
</gene>
<dbReference type="Proteomes" id="UP000290407">
    <property type="component" value="Unassembled WGS sequence"/>
</dbReference>
<evidence type="ECO:0000313" key="2">
    <source>
        <dbReference type="Proteomes" id="UP000290407"/>
    </source>
</evidence>
<reference evidence="1 2" key="1">
    <citation type="submission" date="2019-01" db="EMBL/GenBank/DDBJ databases">
        <title>Spirosoma flava sp. nov., a propanil-degrading bacterium isolated from herbicide-contaminated soil.</title>
        <authorList>
            <person name="Zhang L."/>
            <person name="Jiang J.-D."/>
        </authorList>
    </citation>
    <scope>NUCLEOTIDE SEQUENCE [LARGE SCALE GENOMIC DNA]</scope>
    <source>
        <strain evidence="1 2">TY50</strain>
    </source>
</reference>
<evidence type="ECO:0000313" key="1">
    <source>
        <dbReference type="EMBL" id="RYC67315.1"/>
    </source>
</evidence>
<protein>
    <submittedName>
        <fullName evidence="1">Uncharacterized protein</fullName>
    </submittedName>
</protein>
<name>A0A4Q2UIH1_9BACT</name>